<evidence type="ECO:0000313" key="3">
    <source>
        <dbReference type="Proteomes" id="UP000027195"/>
    </source>
</evidence>
<name>A0A067MZ71_BOTB1</name>
<gene>
    <name evidence="2" type="ORF">BOTBODRAFT_383883</name>
</gene>
<keyword evidence="3" id="KW-1185">Reference proteome</keyword>
<dbReference type="AlphaFoldDB" id="A0A067MZ71"/>
<reference evidence="3" key="1">
    <citation type="journal article" date="2014" name="Proc. Natl. Acad. Sci. U.S.A.">
        <title>Extensive sampling of basidiomycete genomes demonstrates inadequacy of the white-rot/brown-rot paradigm for wood decay fungi.</title>
        <authorList>
            <person name="Riley R."/>
            <person name="Salamov A.A."/>
            <person name="Brown D.W."/>
            <person name="Nagy L.G."/>
            <person name="Floudas D."/>
            <person name="Held B.W."/>
            <person name="Levasseur A."/>
            <person name="Lombard V."/>
            <person name="Morin E."/>
            <person name="Otillar R."/>
            <person name="Lindquist E.A."/>
            <person name="Sun H."/>
            <person name="LaButti K.M."/>
            <person name="Schmutz J."/>
            <person name="Jabbour D."/>
            <person name="Luo H."/>
            <person name="Baker S.E."/>
            <person name="Pisabarro A.G."/>
            <person name="Walton J.D."/>
            <person name="Blanchette R.A."/>
            <person name="Henrissat B."/>
            <person name="Martin F."/>
            <person name="Cullen D."/>
            <person name="Hibbett D.S."/>
            <person name="Grigoriev I.V."/>
        </authorList>
    </citation>
    <scope>NUCLEOTIDE SEQUENCE [LARGE SCALE GENOMIC DNA]</scope>
    <source>
        <strain evidence="3">FD-172 SS1</strain>
    </source>
</reference>
<dbReference type="HOGENOM" id="CLU_1916744_0_0_1"/>
<accession>A0A067MZ71</accession>
<dbReference type="EMBL" id="KL198018">
    <property type="protein sequence ID" value="KDQ20005.1"/>
    <property type="molecule type" value="Genomic_DNA"/>
</dbReference>
<dbReference type="Proteomes" id="UP000027195">
    <property type="component" value="Unassembled WGS sequence"/>
</dbReference>
<feature type="chain" id="PRO_5001641659" description="Secreted protein" evidence="1">
    <location>
        <begin position="26"/>
        <end position="132"/>
    </location>
</feature>
<feature type="signal peptide" evidence="1">
    <location>
        <begin position="1"/>
        <end position="25"/>
    </location>
</feature>
<proteinExistence type="predicted"/>
<evidence type="ECO:0000256" key="1">
    <source>
        <dbReference type="SAM" id="SignalP"/>
    </source>
</evidence>
<organism evidence="2 3">
    <name type="scientific">Botryobasidium botryosum (strain FD-172 SS1)</name>
    <dbReference type="NCBI Taxonomy" id="930990"/>
    <lineage>
        <taxon>Eukaryota</taxon>
        <taxon>Fungi</taxon>
        <taxon>Dikarya</taxon>
        <taxon>Basidiomycota</taxon>
        <taxon>Agaricomycotina</taxon>
        <taxon>Agaricomycetes</taxon>
        <taxon>Cantharellales</taxon>
        <taxon>Botryobasidiaceae</taxon>
        <taxon>Botryobasidium</taxon>
    </lineage>
</organism>
<evidence type="ECO:0008006" key="4">
    <source>
        <dbReference type="Google" id="ProtNLM"/>
    </source>
</evidence>
<protein>
    <recommendedName>
        <fullName evidence="4">Secreted protein</fullName>
    </recommendedName>
</protein>
<dbReference type="InParanoid" id="A0A067MZ71"/>
<sequence length="132" mass="15136">MQIHLKALPLHLIVLTTTTCSPCAAIPQQRYQLPTTTAAGMDTSTRHMCLRGTCYPGFPSLNLALSQRIHFLRTENRHRRTDSRYGRSSDAHLHMHQRNLLYTSPEPPEIPFFRRTVPAILRKTPIQTTITF</sequence>
<evidence type="ECO:0000313" key="2">
    <source>
        <dbReference type="EMBL" id="KDQ20005.1"/>
    </source>
</evidence>
<keyword evidence="1" id="KW-0732">Signal</keyword>